<evidence type="ECO:0000313" key="1">
    <source>
        <dbReference type="EMBL" id="BBP88080.1"/>
    </source>
</evidence>
<accession>A0A5S9M3C7</accession>
<dbReference type="GO" id="GO:0008253">
    <property type="term" value="F:5'-nucleotidase activity"/>
    <property type="evidence" value="ECO:0007669"/>
    <property type="project" value="TreeGrafter"/>
</dbReference>
<protein>
    <recommendedName>
        <fullName evidence="3">Calcineurin-like phosphoesterase domain-containing protein</fullName>
    </recommendedName>
</protein>
<dbReference type="SUPFAM" id="SSF56300">
    <property type="entry name" value="Metallo-dependent phosphatases"/>
    <property type="match status" value="1"/>
</dbReference>
<gene>
    <name evidence="1" type="ORF">BsIDN1_16980</name>
</gene>
<sequence>MNDLHGKIDQQYELDLKGDGNKGTYGRMDYVAAYMKQKQAAHKNTITVHAGDMIGGSSQYRLFCRMNQLLNSWRTLALMLARSATMNLMKGWTSYYGS</sequence>
<dbReference type="InterPro" id="IPR029052">
    <property type="entry name" value="Metallo-depent_PP-like"/>
</dbReference>
<dbReference type="PANTHER" id="PTHR11575">
    <property type="entry name" value="5'-NUCLEOTIDASE-RELATED"/>
    <property type="match status" value="1"/>
</dbReference>
<organism evidence="1 2">
    <name type="scientific">Bacillus safensis</name>
    <dbReference type="NCBI Taxonomy" id="561879"/>
    <lineage>
        <taxon>Bacteria</taxon>
        <taxon>Bacillati</taxon>
        <taxon>Bacillota</taxon>
        <taxon>Bacilli</taxon>
        <taxon>Bacillales</taxon>
        <taxon>Bacillaceae</taxon>
        <taxon>Bacillus</taxon>
    </lineage>
</organism>
<dbReference type="AlphaFoldDB" id="A0A5S9M3C7"/>
<evidence type="ECO:0000313" key="2">
    <source>
        <dbReference type="Proteomes" id="UP000464658"/>
    </source>
</evidence>
<dbReference type="PANTHER" id="PTHR11575:SF24">
    <property type="entry name" value="5'-NUCLEOTIDASE"/>
    <property type="match status" value="1"/>
</dbReference>
<dbReference type="GO" id="GO:0008768">
    <property type="term" value="F:UDP-sugar diphosphatase activity"/>
    <property type="evidence" value="ECO:0007669"/>
    <property type="project" value="TreeGrafter"/>
</dbReference>
<dbReference type="GO" id="GO:0009166">
    <property type="term" value="P:nucleotide catabolic process"/>
    <property type="evidence" value="ECO:0007669"/>
    <property type="project" value="InterPro"/>
</dbReference>
<dbReference type="EMBL" id="AP021906">
    <property type="protein sequence ID" value="BBP88080.1"/>
    <property type="molecule type" value="Genomic_DNA"/>
</dbReference>
<dbReference type="GO" id="GO:0030288">
    <property type="term" value="C:outer membrane-bounded periplasmic space"/>
    <property type="evidence" value="ECO:0007669"/>
    <property type="project" value="TreeGrafter"/>
</dbReference>
<proteinExistence type="predicted"/>
<dbReference type="Gene3D" id="3.60.21.10">
    <property type="match status" value="1"/>
</dbReference>
<name>A0A5S9M3C7_BACIA</name>
<dbReference type="InterPro" id="IPR006179">
    <property type="entry name" value="5_nucleotidase/apyrase"/>
</dbReference>
<reference evidence="1 2" key="1">
    <citation type="submission" date="2019-12" db="EMBL/GenBank/DDBJ databases">
        <title>Full genome sequence of a Bacillus safensis strain isolated from commercially available natto in Indonesia.</title>
        <authorList>
            <person name="Yoshida M."/>
            <person name="Uomi M."/>
            <person name="Waturangi D."/>
            <person name="Ekaputri J.J."/>
            <person name="Setiamarga D.H.E."/>
        </authorList>
    </citation>
    <scope>NUCLEOTIDE SEQUENCE [LARGE SCALE GENOMIC DNA]</scope>
    <source>
        <strain evidence="1 2">IDN1</strain>
    </source>
</reference>
<dbReference type="Proteomes" id="UP000464658">
    <property type="component" value="Chromosome"/>
</dbReference>
<evidence type="ECO:0008006" key="3">
    <source>
        <dbReference type="Google" id="ProtNLM"/>
    </source>
</evidence>